<sequence length="241" mass="27036">MLAFSDEEVAAAITMHPRLARTGPGKLEGEVVVHAVYDGEEIKDCFKVRITKDNPASDRVPALHEIGGRTEAVAAKWGLADTRDLHRNPDGGSACVCVRQEEADKFPSGSDLTFFIDGLARDYLYGLAFYDRHRRWPWGERSHGSLGLLEFYADNTTPQKQDAIEAIIPSFLKEKNWLDYDKQLRRPRGHSPCLCGSGLPFRKCHPVALQGVVRLAAELDRLGVRRCSLFQKVRAKQEMES</sequence>
<comment type="caution">
    <text evidence="1">The sequence shown here is derived from an EMBL/GenBank/DDBJ whole genome shotgun (WGS) entry which is preliminary data.</text>
</comment>
<dbReference type="Proteomes" id="UP001198862">
    <property type="component" value="Unassembled WGS sequence"/>
</dbReference>
<evidence type="ECO:0000313" key="1">
    <source>
        <dbReference type="EMBL" id="MCC8429369.1"/>
    </source>
</evidence>
<dbReference type="EMBL" id="JAJISD010000003">
    <property type="protein sequence ID" value="MCC8429369.1"/>
    <property type="molecule type" value="Genomic_DNA"/>
</dbReference>
<keyword evidence="2" id="KW-1185">Reference proteome</keyword>
<accession>A0ABS8KTG1</accession>
<name>A0ABS8KTG1_9HYPH</name>
<dbReference type="RefSeq" id="WP_156716985.1">
    <property type="nucleotide sequence ID" value="NZ_JAJISD010000003.1"/>
</dbReference>
<proteinExistence type="predicted"/>
<gene>
    <name evidence="1" type="ORF">LJ725_10345</name>
</gene>
<organism evidence="1 2">
    <name type="scientific">Reyranella aquatilis</name>
    <dbReference type="NCBI Taxonomy" id="2035356"/>
    <lineage>
        <taxon>Bacteria</taxon>
        <taxon>Pseudomonadati</taxon>
        <taxon>Pseudomonadota</taxon>
        <taxon>Alphaproteobacteria</taxon>
        <taxon>Hyphomicrobiales</taxon>
        <taxon>Reyranellaceae</taxon>
        <taxon>Reyranella</taxon>
    </lineage>
</organism>
<evidence type="ECO:0008006" key="3">
    <source>
        <dbReference type="Google" id="ProtNLM"/>
    </source>
</evidence>
<evidence type="ECO:0000313" key="2">
    <source>
        <dbReference type="Proteomes" id="UP001198862"/>
    </source>
</evidence>
<reference evidence="1 2" key="1">
    <citation type="submission" date="2021-11" db="EMBL/GenBank/DDBJ databases">
        <authorList>
            <person name="Lee D.-H."/>
            <person name="Kim S.-B."/>
        </authorList>
    </citation>
    <scope>NUCLEOTIDE SEQUENCE [LARGE SCALE GENOMIC DNA]</scope>
    <source>
        <strain evidence="1 2">KCTC 52223</strain>
    </source>
</reference>
<protein>
    <recommendedName>
        <fullName evidence="3">SEC-C domain-containing protein</fullName>
    </recommendedName>
</protein>